<organism evidence="1 2">
    <name type="scientific">Araneus ventricosus</name>
    <name type="common">Orbweaver spider</name>
    <name type="synonym">Epeira ventricosa</name>
    <dbReference type="NCBI Taxonomy" id="182803"/>
    <lineage>
        <taxon>Eukaryota</taxon>
        <taxon>Metazoa</taxon>
        <taxon>Ecdysozoa</taxon>
        <taxon>Arthropoda</taxon>
        <taxon>Chelicerata</taxon>
        <taxon>Arachnida</taxon>
        <taxon>Araneae</taxon>
        <taxon>Araneomorphae</taxon>
        <taxon>Entelegynae</taxon>
        <taxon>Araneoidea</taxon>
        <taxon>Araneidae</taxon>
        <taxon>Araneus</taxon>
    </lineage>
</organism>
<accession>A0A4Y2NBD5</accession>
<reference evidence="1 2" key="1">
    <citation type="journal article" date="2019" name="Sci. Rep.">
        <title>Orb-weaving spider Araneus ventricosus genome elucidates the spidroin gene catalogue.</title>
        <authorList>
            <person name="Kono N."/>
            <person name="Nakamura H."/>
            <person name="Ohtoshi R."/>
            <person name="Moran D.A.P."/>
            <person name="Shinohara A."/>
            <person name="Yoshida Y."/>
            <person name="Fujiwara M."/>
            <person name="Mori M."/>
            <person name="Tomita M."/>
            <person name="Arakawa K."/>
        </authorList>
    </citation>
    <scope>NUCLEOTIDE SEQUENCE [LARGE SCALE GENOMIC DNA]</scope>
</reference>
<dbReference type="PANTHER" id="PTHR46060">
    <property type="entry name" value="MARINER MOS1 TRANSPOSASE-LIKE PROTEIN"/>
    <property type="match status" value="1"/>
</dbReference>
<dbReference type="PANTHER" id="PTHR46060:SF3">
    <property type="entry name" value="PROTEIN GVQW3"/>
    <property type="match status" value="1"/>
</dbReference>
<dbReference type="InterPro" id="IPR052709">
    <property type="entry name" value="Transposase-MT_Hybrid"/>
</dbReference>
<evidence type="ECO:0000313" key="1">
    <source>
        <dbReference type="EMBL" id="GBN35136.1"/>
    </source>
</evidence>
<sequence length="112" mass="13118">MKYSSTNPPVVAGRPLHGNFRPHAAQRTQLLQRFHWEVFDHPAYGPDLDSKDYHLFQHLKRFLAKQYFPKDDEAVRDGRHRLAPLPTAVFRHQCTKIGVTVLNVLPFRWFLG</sequence>
<protein>
    <recommendedName>
        <fullName evidence="3">Histone-lysine N-methyltransferase SETMAR</fullName>
    </recommendedName>
</protein>
<evidence type="ECO:0008006" key="3">
    <source>
        <dbReference type="Google" id="ProtNLM"/>
    </source>
</evidence>
<dbReference type="Proteomes" id="UP000499080">
    <property type="component" value="Unassembled WGS sequence"/>
</dbReference>
<dbReference type="EMBL" id="BGPR01008647">
    <property type="protein sequence ID" value="GBN35136.1"/>
    <property type="molecule type" value="Genomic_DNA"/>
</dbReference>
<proteinExistence type="predicted"/>
<dbReference type="GO" id="GO:0003676">
    <property type="term" value="F:nucleic acid binding"/>
    <property type="evidence" value="ECO:0007669"/>
    <property type="project" value="InterPro"/>
</dbReference>
<dbReference type="Gene3D" id="3.30.420.10">
    <property type="entry name" value="Ribonuclease H-like superfamily/Ribonuclease H"/>
    <property type="match status" value="1"/>
</dbReference>
<evidence type="ECO:0000313" key="2">
    <source>
        <dbReference type="Proteomes" id="UP000499080"/>
    </source>
</evidence>
<dbReference type="InterPro" id="IPR036397">
    <property type="entry name" value="RNaseH_sf"/>
</dbReference>
<gene>
    <name evidence="1" type="ORF">AVEN_24702_1</name>
</gene>
<dbReference type="AlphaFoldDB" id="A0A4Y2NBD5"/>
<comment type="caution">
    <text evidence="1">The sequence shown here is derived from an EMBL/GenBank/DDBJ whole genome shotgun (WGS) entry which is preliminary data.</text>
</comment>
<keyword evidence="2" id="KW-1185">Reference proteome</keyword>
<name>A0A4Y2NBD5_ARAVE</name>